<proteinExistence type="predicted"/>
<dbReference type="EMBL" id="UGJF01000001">
    <property type="protein sequence ID" value="STQ88329.1"/>
    <property type="molecule type" value="Genomic_DNA"/>
</dbReference>
<dbReference type="AlphaFoldDB" id="A0A377Q0L7"/>
<dbReference type="SUPFAM" id="SSF53335">
    <property type="entry name" value="S-adenosyl-L-methionine-dependent methyltransferases"/>
    <property type="match status" value="1"/>
</dbReference>
<sequence length="377" mass="44003">MNLLLEFYNKIGGVLDPKEKDDIELHLFRRARLYDMLGIPNRFFRGAKVLDIGSGSGYNALAFLLFGAKVDIVEPNQQAQNKAIELFARFNIEQNQITIYSDIRDVKNENKYDLICAEAVLHVLEVPLRNFIMDKIKVLSRKDSLVVIGSMCNFSYFYEDIRRYLGKILIANEDDFNQQVIILSDAFGAHLKELRYAVRPIEDWVTDNILNPANNLERLDILDIIKRFDGYEMRHISPQLVPNLSWYKDIDYCHTNAIKEEFYSTRHLLLDNRFKYSIRSKSKNQKLAKQLLEFQDLMKQDCRVKEISGGGGHYRVLKEILNDHKDLGNDFVNALSEVINILQKNIINPRSVSTMKDFRKAWGRGLYYACLRKMRDE</sequence>
<name>A0A377Q0L7_9HELI</name>
<gene>
    <name evidence="1" type="ORF">NCTC13156_01166</name>
</gene>
<dbReference type="Proteomes" id="UP000255269">
    <property type="component" value="Unassembled WGS sequence"/>
</dbReference>
<dbReference type="InterPro" id="IPR029063">
    <property type="entry name" value="SAM-dependent_MTases_sf"/>
</dbReference>
<accession>A0A377Q0L7</accession>
<evidence type="ECO:0000313" key="2">
    <source>
        <dbReference type="Proteomes" id="UP000255269"/>
    </source>
</evidence>
<dbReference type="Pfam" id="PF13489">
    <property type="entry name" value="Methyltransf_23"/>
    <property type="match status" value="1"/>
</dbReference>
<reference evidence="1 2" key="1">
    <citation type="submission" date="2018-06" db="EMBL/GenBank/DDBJ databases">
        <authorList>
            <consortium name="Pathogen Informatics"/>
            <person name="Doyle S."/>
        </authorList>
    </citation>
    <scope>NUCLEOTIDE SEQUENCE [LARGE SCALE GENOMIC DNA]</scope>
    <source>
        <strain evidence="1 2">NCTC13156</strain>
    </source>
</reference>
<dbReference type="Gene3D" id="3.40.50.150">
    <property type="entry name" value="Vaccinia Virus protein VP39"/>
    <property type="match status" value="1"/>
</dbReference>
<dbReference type="CDD" id="cd02440">
    <property type="entry name" value="AdoMet_MTases"/>
    <property type="match status" value="1"/>
</dbReference>
<dbReference type="RefSeq" id="WP_115057023.1">
    <property type="nucleotide sequence ID" value="NZ_CAJFGW010000004.1"/>
</dbReference>
<organism evidence="1 2">
    <name type="scientific">Helicobacter pullorum</name>
    <dbReference type="NCBI Taxonomy" id="35818"/>
    <lineage>
        <taxon>Bacteria</taxon>
        <taxon>Pseudomonadati</taxon>
        <taxon>Campylobacterota</taxon>
        <taxon>Epsilonproteobacteria</taxon>
        <taxon>Campylobacterales</taxon>
        <taxon>Helicobacteraceae</taxon>
        <taxon>Helicobacter</taxon>
    </lineage>
</organism>
<evidence type="ECO:0000313" key="1">
    <source>
        <dbReference type="EMBL" id="STQ88329.1"/>
    </source>
</evidence>
<protein>
    <submittedName>
        <fullName evidence="1">Tellurite resistance protein TehB</fullName>
    </submittedName>
</protein>